<organism evidence="1 2">
    <name type="scientific">Pseudoalteromonas obscura</name>
    <dbReference type="NCBI Taxonomy" id="3048491"/>
    <lineage>
        <taxon>Bacteria</taxon>
        <taxon>Pseudomonadati</taxon>
        <taxon>Pseudomonadota</taxon>
        <taxon>Gammaproteobacteria</taxon>
        <taxon>Alteromonadales</taxon>
        <taxon>Pseudoalteromonadaceae</taxon>
        <taxon>Pseudoalteromonas</taxon>
    </lineage>
</organism>
<protein>
    <submittedName>
        <fullName evidence="1">YdaS family helix-turn-helix protein</fullName>
    </submittedName>
</protein>
<dbReference type="Gene3D" id="1.10.260.40">
    <property type="entry name" value="lambda repressor-like DNA-binding domains"/>
    <property type="match status" value="1"/>
</dbReference>
<reference evidence="1 2" key="1">
    <citation type="submission" date="2023-05" db="EMBL/GenBank/DDBJ databases">
        <title>Pseudoalteromonas ardens sp. nov., Pseudoalteromonas obscura sp. nov., and Pseudoalteromonas umbrosa sp. nov., isolated from the coral Montipora capitata.</title>
        <authorList>
            <person name="Thomas E.M."/>
            <person name="Smith E.M."/>
            <person name="Papke E."/>
            <person name="Shlafstein M.D."/>
            <person name="Oline D.K."/>
            <person name="Videau P."/>
            <person name="Saw J.H."/>
            <person name="Strangman W.K."/>
            <person name="Ushijima B."/>
        </authorList>
    </citation>
    <scope>NUCLEOTIDE SEQUENCE [LARGE SCALE GENOMIC DNA]</scope>
    <source>
        <strain evidence="1 2">P94</strain>
    </source>
</reference>
<dbReference type="Proteomes" id="UP001231915">
    <property type="component" value="Unassembled WGS sequence"/>
</dbReference>
<gene>
    <name evidence="1" type="ORF">QNM18_04960</name>
</gene>
<name>A0ABT7EHA0_9GAMM</name>
<proteinExistence type="predicted"/>
<dbReference type="EMBL" id="JASJUT010000002">
    <property type="protein sequence ID" value="MDK2594416.1"/>
    <property type="molecule type" value="Genomic_DNA"/>
</dbReference>
<comment type="caution">
    <text evidence="1">The sequence shown here is derived from an EMBL/GenBank/DDBJ whole genome shotgun (WGS) entry which is preliminary data.</text>
</comment>
<dbReference type="RefSeq" id="WP_284136567.1">
    <property type="nucleotide sequence ID" value="NZ_JASJUT010000002.1"/>
</dbReference>
<dbReference type="InterPro" id="IPR010982">
    <property type="entry name" value="Lambda_DNA-bd_dom_sf"/>
</dbReference>
<accession>A0ABT7EHA0</accession>
<keyword evidence="2" id="KW-1185">Reference proteome</keyword>
<dbReference type="InterPro" id="IPR031856">
    <property type="entry name" value="YdaS_toxin-like"/>
</dbReference>
<dbReference type="SUPFAM" id="SSF47413">
    <property type="entry name" value="lambda repressor-like DNA-binding domains"/>
    <property type="match status" value="1"/>
</dbReference>
<evidence type="ECO:0000313" key="2">
    <source>
        <dbReference type="Proteomes" id="UP001231915"/>
    </source>
</evidence>
<evidence type="ECO:0000313" key="1">
    <source>
        <dbReference type="EMBL" id="MDK2594416.1"/>
    </source>
</evidence>
<sequence length="72" mass="7563">MSGKALKAAISIAGSQSKLAGQLPGVAQQNISYWLKRGGTVPAEHVIEIEKVTGVSRAELRPDLFGDLESVS</sequence>
<dbReference type="Pfam" id="PF15943">
    <property type="entry name" value="YdaS_toxin"/>
    <property type="match status" value="1"/>
</dbReference>